<dbReference type="InterPro" id="IPR000073">
    <property type="entry name" value="AB_hydrolase_1"/>
</dbReference>
<dbReference type="InterPro" id="IPR050266">
    <property type="entry name" value="AB_hydrolase_sf"/>
</dbReference>
<dbReference type="Proteomes" id="UP001300261">
    <property type="component" value="Unassembled WGS sequence"/>
</dbReference>
<comment type="caution">
    <text evidence="3">The sequence shown here is derived from an EMBL/GenBank/DDBJ whole genome shotgun (WGS) entry which is preliminary data.</text>
</comment>
<dbReference type="Gene3D" id="3.40.50.1820">
    <property type="entry name" value="alpha/beta hydrolase"/>
    <property type="match status" value="1"/>
</dbReference>
<evidence type="ECO:0000259" key="2">
    <source>
        <dbReference type="Pfam" id="PF12697"/>
    </source>
</evidence>
<reference evidence="3 4" key="1">
    <citation type="journal article" date="2016" name="Int. J. Syst. Evol. Microbiol.">
        <title>Labrenzia salina sp. nov., isolated from the rhizosphere of the halophyte Arthrocnemum macrostachyum.</title>
        <authorList>
            <person name="Camacho M."/>
            <person name="Redondo-Gomez S."/>
            <person name="Rodriguez-Llorente I."/>
            <person name="Rohde M."/>
            <person name="Sproer C."/>
            <person name="Schumann P."/>
            <person name="Klenk H.P."/>
            <person name="Montero-Calasanz M.D.C."/>
        </authorList>
    </citation>
    <scope>NUCLEOTIDE SEQUENCE [LARGE SCALE GENOMIC DNA]</scope>
    <source>
        <strain evidence="3 4">DSM 29163</strain>
    </source>
</reference>
<dbReference type="GO" id="GO:0016787">
    <property type="term" value="F:hydrolase activity"/>
    <property type="evidence" value="ECO:0007669"/>
    <property type="project" value="UniProtKB-KW"/>
</dbReference>
<keyword evidence="4" id="KW-1185">Reference proteome</keyword>
<protein>
    <submittedName>
        <fullName evidence="3">Alpha/beta hydrolase</fullName>
    </submittedName>
</protein>
<dbReference type="EMBL" id="JAPEVI010000003">
    <property type="protein sequence ID" value="MCX2725490.1"/>
    <property type="molecule type" value="Genomic_DNA"/>
</dbReference>
<organism evidence="3 4">
    <name type="scientific">Roseibium salinum</name>
    <dbReference type="NCBI Taxonomy" id="1604349"/>
    <lineage>
        <taxon>Bacteria</taxon>
        <taxon>Pseudomonadati</taxon>
        <taxon>Pseudomonadota</taxon>
        <taxon>Alphaproteobacteria</taxon>
        <taxon>Hyphomicrobiales</taxon>
        <taxon>Stappiaceae</taxon>
        <taxon>Roseibium</taxon>
    </lineage>
</organism>
<dbReference type="PANTHER" id="PTHR43798">
    <property type="entry name" value="MONOACYLGLYCEROL LIPASE"/>
    <property type="match status" value="1"/>
</dbReference>
<dbReference type="RefSeq" id="WP_265966457.1">
    <property type="nucleotide sequence ID" value="NZ_JAPEVI010000003.1"/>
</dbReference>
<dbReference type="SUPFAM" id="SSF53474">
    <property type="entry name" value="alpha/beta-Hydrolases"/>
    <property type="match status" value="1"/>
</dbReference>
<accession>A0ABT3R868</accession>
<dbReference type="Pfam" id="PF12697">
    <property type="entry name" value="Abhydrolase_6"/>
    <property type="match status" value="1"/>
</dbReference>
<gene>
    <name evidence="3" type="ORF">ON753_24555</name>
</gene>
<proteinExistence type="predicted"/>
<dbReference type="InterPro" id="IPR029058">
    <property type="entry name" value="AB_hydrolase_fold"/>
</dbReference>
<evidence type="ECO:0000256" key="1">
    <source>
        <dbReference type="ARBA" id="ARBA00022801"/>
    </source>
</evidence>
<feature type="domain" description="AB hydrolase-1" evidence="2">
    <location>
        <begin position="17"/>
        <end position="256"/>
    </location>
</feature>
<sequence length="269" mass="29619">MSGQLLHIREEGAGRPLVMIHGWSCPGQFFQGQMDALKSHAHCIVPDLPGHRKTGGRLPLSIESAADAVHASLEERDVRNAVLCGWSMGALVSYAMLERHGSGRIASVVAIDMSPKVLNSEDWRNGTISGLTAELNAHVLDVMVADWARLPGRIARRLFADDLPTDPELLAFATAQIEAADPALLKPMWASLTAQDFRPFLKEFPVPLHLAAGLRSQLYGPAVHRWHQEHVPGLHLHQFESSGHAPHLEEPARFNRLLLDVIRGKPIRC</sequence>
<evidence type="ECO:0000313" key="4">
    <source>
        <dbReference type="Proteomes" id="UP001300261"/>
    </source>
</evidence>
<evidence type="ECO:0000313" key="3">
    <source>
        <dbReference type="EMBL" id="MCX2725490.1"/>
    </source>
</evidence>
<dbReference type="PANTHER" id="PTHR43798:SF31">
    <property type="entry name" value="AB HYDROLASE SUPERFAMILY PROTEIN YCLE"/>
    <property type="match status" value="1"/>
</dbReference>
<name>A0ABT3R868_9HYPH</name>
<keyword evidence="1 3" id="KW-0378">Hydrolase</keyword>